<dbReference type="KEGG" id="vg:30902257"/>
<evidence type="ECO:0000256" key="7">
    <source>
        <dbReference type="RuleBase" id="RU364050"/>
    </source>
</evidence>
<dbReference type="RefSeq" id="YP_009342428.1">
    <property type="nucleotide sequence ID" value="NC_033465.1"/>
</dbReference>
<evidence type="ECO:0000256" key="3">
    <source>
        <dbReference type="ARBA" id="ARBA00022679"/>
    </source>
</evidence>
<dbReference type="InterPro" id="IPR001795">
    <property type="entry name" value="RNA-dir_pol_luteovirus"/>
</dbReference>
<dbReference type="Pfam" id="PF02123">
    <property type="entry name" value="RdRP_4"/>
    <property type="match status" value="1"/>
</dbReference>
<proteinExistence type="inferred from homology"/>
<evidence type="ECO:0000256" key="6">
    <source>
        <dbReference type="ARBA" id="ARBA00048744"/>
    </source>
</evidence>
<evidence type="ECO:0000313" key="9">
    <source>
        <dbReference type="Proteomes" id="UP000202910"/>
    </source>
</evidence>
<dbReference type="InterPro" id="IPR043502">
    <property type="entry name" value="DNA/RNA_pol_sf"/>
</dbReference>
<dbReference type="GO" id="GO:0003968">
    <property type="term" value="F:RNA-directed RNA polymerase activity"/>
    <property type="evidence" value="ECO:0007669"/>
    <property type="project" value="UniProtKB-KW"/>
</dbReference>
<dbReference type="GO" id="GO:0006351">
    <property type="term" value="P:DNA-templated transcription"/>
    <property type="evidence" value="ECO:0007669"/>
    <property type="project" value="InterPro"/>
</dbReference>
<dbReference type="EC" id="2.7.7.48" evidence="7"/>
<reference evidence="8" key="1">
    <citation type="journal article" date="2016" name="Nature">
        <title>Redefining the invertebrate RNA virosphere.</title>
        <authorList>
            <person name="Shi M."/>
            <person name="Lin X.D."/>
            <person name="Tian J.H."/>
            <person name="Chen L.J."/>
            <person name="Chen X."/>
            <person name="Li C.X."/>
            <person name="Qin X.C."/>
            <person name="Li J."/>
            <person name="Cao J.P."/>
            <person name="Eden J.S."/>
            <person name="Buchmann J."/>
            <person name="Wang W."/>
            <person name="Xu J."/>
            <person name="Holmes E.C."/>
            <person name="Zhang Y.Z."/>
        </authorList>
    </citation>
    <scope>NUCLEOTIDE SEQUENCE [LARGE SCALE GENOMIC DNA]</scope>
    <source>
        <strain evidence="8">WHZM10161</strain>
    </source>
</reference>
<keyword evidence="2 7" id="KW-0696">RNA-directed RNA polymerase</keyword>
<name>A0A1L3KF50_9VIRU</name>
<accession>A0A1L3KF50</accession>
<keyword evidence="3 7" id="KW-0808">Transferase</keyword>
<dbReference type="SUPFAM" id="SSF56672">
    <property type="entry name" value="DNA/RNA polymerases"/>
    <property type="match status" value="1"/>
</dbReference>
<dbReference type="GeneID" id="30902257"/>
<protein>
    <recommendedName>
        <fullName evidence="7">RNA-directed RNA polymerase</fullName>
        <ecNumber evidence="7">2.7.7.48</ecNumber>
    </recommendedName>
</protein>
<dbReference type="GO" id="GO:0000166">
    <property type="term" value="F:nucleotide binding"/>
    <property type="evidence" value="ECO:0007669"/>
    <property type="project" value="UniProtKB-KW"/>
</dbReference>
<dbReference type="Proteomes" id="UP000202910">
    <property type="component" value="Segment"/>
</dbReference>
<evidence type="ECO:0000256" key="4">
    <source>
        <dbReference type="ARBA" id="ARBA00022695"/>
    </source>
</evidence>
<dbReference type="GO" id="GO:0003723">
    <property type="term" value="F:RNA binding"/>
    <property type="evidence" value="ECO:0007669"/>
    <property type="project" value="InterPro"/>
</dbReference>
<dbReference type="OrthoDB" id="9167at10239"/>
<keyword evidence="5 7" id="KW-0547">Nucleotide-binding</keyword>
<evidence type="ECO:0000256" key="1">
    <source>
        <dbReference type="ARBA" id="ARBA00010455"/>
    </source>
</evidence>
<evidence type="ECO:0000313" key="8">
    <source>
        <dbReference type="EMBL" id="APG76048.1"/>
    </source>
</evidence>
<dbReference type="EMBL" id="KX882983">
    <property type="protein sequence ID" value="APG76048.1"/>
    <property type="molecule type" value="Genomic_RNA"/>
</dbReference>
<keyword evidence="4 7" id="KW-0548">Nucleotidyltransferase</keyword>
<organism evidence="8">
    <name type="scientific">Wuhan insect virus 26</name>
    <dbReference type="NCBI Taxonomy" id="1923730"/>
    <lineage>
        <taxon>Viruses</taxon>
        <taxon>Riboviria</taxon>
        <taxon>Orthornavirae</taxon>
        <taxon>Duplornaviricota</taxon>
        <taxon>Chrymotiviricetes</taxon>
        <taxon>Ghabrivirales</taxon>
        <taxon>Alphatotivirineae</taxon>
        <taxon>Orthototiviridae</taxon>
        <taxon>Totivirus</taxon>
        <taxon>Totivirus jyuhachi</taxon>
    </lineage>
</organism>
<keyword evidence="7" id="KW-0693">Viral RNA replication</keyword>
<keyword evidence="9" id="KW-1185">Reference proteome</keyword>
<sequence length="813" mass="92116">MQERDSFTALDICDGMREGREHTFAVRSGHVPTGLRITCNGTYLGVPFKQAELLLIDRLPAKLHECNVAYDYYGTVVSARLVPGRDATYVYYYVDQDIQPVTQNLLGMLSRHFLGDFSGYYNDWCSLDNVFYSLSKCDNPVKRHTIKTIRDLPKPKISGAHHIHYTASEVWSVLDDRGKDAARHALRLPADATTSFVGGVMLWLASLPTELLNPIIESDLLDAEDTIEFGKKAKKLSVTAKSFQNIVEADLRPIFEADVLVNRDVGEVDWAGEKNNRCKPNLASVSPGEVYARTLALFTKEDDEKALPRRLEWEKFWDARWQWSASGSIHSQYQEDLDSLPKERELKNKFIALSMQGDMPFEHFLNRKPEIVAWSSVKYEWGKMRAIYGTDLTSYVLAHYAFFNCEDTLPTDFPVGEKARPSFVSARVAAILEGTVPLCVDFEDFNSQHSNDAMEAVVQAYIDAYSQYMTPEQVQAAMWTRESISNTRVIDNMGTKTSYKTKGTLMSGWRLTTFINSVLNYVYTQALISGSHAMSRSVHNGDDVLLGIRNFKIVRDIVARADKYNVRLQRTKCAFGGLAEFLRVDHMRGDYGQYLTRNIATVMHSRIESKIAVSAVDVVQAMEDRLREYLQRGGVWDYAVQLRELYYDRMAPIYSLRPQDLYDIRTAHRVVGGIAEDVSARVDKFIRTSSESIETTLPDTLPGVDAYARLLKKVLELEVPVSVVSTRIRNATLNAVQLTRKTVTVEKTLNVQRYMVYRALYRAYADVTNNPMFGKAMLTGFIFDVLTQNAQLSAVAQLVSSAQNPMEFLRVIS</sequence>
<comment type="catalytic activity">
    <reaction evidence="6 7">
        <text>RNA(n) + a ribonucleoside 5'-triphosphate = RNA(n+1) + diphosphate</text>
        <dbReference type="Rhea" id="RHEA:21248"/>
        <dbReference type="Rhea" id="RHEA-COMP:14527"/>
        <dbReference type="Rhea" id="RHEA-COMP:17342"/>
        <dbReference type="ChEBI" id="CHEBI:33019"/>
        <dbReference type="ChEBI" id="CHEBI:61557"/>
        <dbReference type="ChEBI" id="CHEBI:140395"/>
        <dbReference type="EC" id="2.7.7.48"/>
    </reaction>
</comment>
<evidence type="ECO:0000256" key="2">
    <source>
        <dbReference type="ARBA" id="ARBA00022484"/>
    </source>
</evidence>
<comment type="similarity">
    <text evidence="1">Belongs to the totiviridae RNA-directed RNA polymerase family.</text>
</comment>
<evidence type="ECO:0000256" key="5">
    <source>
        <dbReference type="ARBA" id="ARBA00022741"/>
    </source>
</evidence>